<dbReference type="Proteomes" id="UP000006697">
    <property type="component" value="Chromosome"/>
</dbReference>
<sequence length="520" mass="60564">MHIPFFVSPYPDEILGSWLFRLKIHNHPSSIDYLVDQFTPRKIDTMGVRDIFMPSVEMDEILCALGTTYGNVMMELTTYPYWLRFHSERRHIISEDGTTPELPKLMQRSRRKAWRRTDFLRPALLKMCPVCLDEDFQYYGEPYLRRSHHLPFVRVCHRHGLDLATRCPKCEQLFRMSGTYMQARVICSCGYDLRSISSGKKSLNRGWGRLAVYSAEALSSRRNFEGYNDVYRFFDSRLDEMGLSNRPQLLDYLAGPYESKGAKAILTIAAQRTEGFTHALIGSTSKQEFRAPQICALLATVDKNFKETLSKLGEFMMPAETESNALSCQGEKRYRIPRSIDEARLLALQTQADVGEATTRSFIYRRYKYLFWYLTIFDSIWFESKYPHGRKGATANLPSIEMDRSSILQAILRAKDRSVRTWKNLAQQAFFRASIRDAEWLESRKEETARELKENSKQRKFYLRTIHIEDFKQAYKRAQAIKQDGNKVGIEDVAAFASLNVSQLKNLLYEVPELLEYLRN</sequence>
<evidence type="ECO:0000259" key="1">
    <source>
        <dbReference type="Pfam" id="PF06527"/>
    </source>
</evidence>
<dbReference type="STRING" id="204773.HEAR3220"/>
<dbReference type="OrthoDB" id="8781481at2"/>
<proteinExistence type="predicted"/>
<accession>A4G9Z1</accession>
<dbReference type="InterPro" id="IPR009492">
    <property type="entry name" value="TniQ"/>
</dbReference>
<organism evidence="2 3">
    <name type="scientific">Herminiimonas arsenicoxydans</name>
    <dbReference type="NCBI Taxonomy" id="204773"/>
    <lineage>
        <taxon>Bacteria</taxon>
        <taxon>Pseudomonadati</taxon>
        <taxon>Pseudomonadota</taxon>
        <taxon>Betaproteobacteria</taxon>
        <taxon>Burkholderiales</taxon>
        <taxon>Oxalobacteraceae</taxon>
        <taxon>Herminiimonas</taxon>
    </lineage>
</organism>
<dbReference type="EMBL" id="CU207211">
    <property type="protein sequence ID" value="CAL63328.1"/>
    <property type="molecule type" value="Genomic_DNA"/>
</dbReference>
<name>A4G9Z1_HERAR</name>
<evidence type="ECO:0000313" key="2">
    <source>
        <dbReference type="EMBL" id="CAL63328.1"/>
    </source>
</evidence>
<evidence type="ECO:0000313" key="3">
    <source>
        <dbReference type="Proteomes" id="UP000006697"/>
    </source>
</evidence>
<protein>
    <recommendedName>
        <fullName evidence="1">TniQ domain-containing protein</fullName>
    </recommendedName>
</protein>
<dbReference type="Pfam" id="PF06527">
    <property type="entry name" value="TniQ"/>
    <property type="match status" value="1"/>
</dbReference>
<feature type="domain" description="TniQ" evidence="1">
    <location>
        <begin position="4"/>
        <end position="163"/>
    </location>
</feature>
<dbReference type="HOGENOM" id="CLU_523521_0_0_4"/>
<dbReference type="AlphaFoldDB" id="A4G9Z1"/>
<gene>
    <name evidence="2" type="ordered locus">HEAR3220</name>
</gene>
<dbReference type="KEGG" id="har:HEAR3220"/>
<keyword evidence="3" id="KW-1185">Reference proteome</keyword>
<reference evidence="2 3" key="1">
    <citation type="journal article" date="2007" name="PLoS Genet.">
        <title>A tale of two oxidation states: bacterial colonization of arsenic-rich environments.</title>
        <authorList>
            <person name="Muller D."/>
            <person name="Medigue C."/>
            <person name="Koechler S."/>
            <person name="Barbe V."/>
            <person name="Barakat M."/>
            <person name="Talla E."/>
            <person name="Bonnefoy V."/>
            <person name="Krin E."/>
            <person name="Arsene-Ploetze F."/>
            <person name="Carapito C."/>
            <person name="Chandler M."/>
            <person name="Cournoyer B."/>
            <person name="Cruveiller S."/>
            <person name="Dossat C."/>
            <person name="Duval S."/>
            <person name="Heymann M."/>
            <person name="Leize E."/>
            <person name="Lieutaud A."/>
            <person name="Lievremont D."/>
            <person name="Makita Y."/>
            <person name="Mangenot S."/>
            <person name="Nitschke W."/>
            <person name="Ortet P."/>
            <person name="Perdrial N."/>
            <person name="Schoepp B."/>
            <person name="Siguier N."/>
            <person name="Simeonova D.D."/>
            <person name="Rouy Z."/>
            <person name="Segurens B."/>
            <person name="Turlin E."/>
            <person name="Vallenet D."/>
            <person name="Van Dorsselaer A."/>
            <person name="Weiss S."/>
            <person name="Weissenbach J."/>
            <person name="Lett M.C."/>
            <person name="Danchin A."/>
            <person name="Bertin P.N."/>
        </authorList>
    </citation>
    <scope>NUCLEOTIDE SEQUENCE [LARGE SCALE GENOMIC DNA]</scope>
    <source>
        <strain evidence="3">ULPAs1</strain>
    </source>
</reference>